<keyword evidence="2" id="KW-1185">Reference proteome</keyword>
<accession>C0C5R9</accession>
<name>C0C5R9_9FIRM</name>
<protein>
    <submittedName>
        <fullName evidence="1">Uncharacterized protein</fullName>
    </submittedName>
</protein>
<organism evidence="1 2">
    <name type="scientific">[Clostridium] hylemonae DSM 15053</name>
    <dbReference type="NCBI Taxonomy" id="553973"/>
    <lineage>
        <taxon>Bacteria</taxon>
        <taxon>Bacillati</taxon>
        <taxon>Bacillota</taxon>
        <taxon>Clostridia</taxon>
        <taxon>Lachnospirales</taxon>
        <taxon>Lachnospiraceae</taxon>
    </lineage>
</organism>
<dbReference type="HOGENOM" id="CLU_3287398_0_0_9"/>
<reference evidence="1" key="1">
    <citation type="submission" date="2009-02" db="EMBL/GenBank/DDBJ databases">
        <authorList>
            <person name="Fulton L."/>
            <person name="Clifton S."/>
            <person name="Fulton B."/>
            <person name="Xu J."/>
            <person name="Minx P."/>
            <person name="Pepin K.H."/>
            <person name="Johnson M."/>
            <person name="Bhonagiri V."/>
            <person name="Nash W.E."/>
            <person name="Mardis E.R."/>
            <person name="Wilson R.K."/>
        </authorList>
    </citation>
    <scope>NUCLEOTIDE SEQUENCE [LARGE SCALE GENOMIC DNA]</scope>
    <source>
        <strain evidence="1">DSM 15053</strain>
    </source>
</reference>
<gene>
    <name evidence="1" type="ORF">CLOHYLEM_07456</name>
</gene>
<comment type="caution">
    <text evidence="1">The sequence shown here is derived from an EMBL/GenBank/DDBJ whole genome shotgun (WGS) entry which is preliminary data.</text>
</comment>
<dbReference type="Proteomes" id="UP000004893">
    <property type="component" value="Unassembled WGS sequence"/>
</dbReference>
<evidence type="ECO:0000313" key="2">
    <source>
        <dbReference type="Proteomes" id="UP000004893"/>
    </source>
</evidence>
<evidence type="ECO:0000313" key="1">
    <source>
        <dbReference type="EMBL" id="EEG72453.1"/>
    </source>
</evidence>
<dbReference type="AlphaFoldDB" id="C0C5R9"/>
<proteinExistence type="predicted"/>
<reference evidence="1" key="2">
    <citation type="submission" date="2013-06" db="EMBL/GenBank/DDBJ databases">
        <title>Draft genome sequence of Clostridium hylemonae (DSM 15053).</title>
        <authorList>
            <person name="Sudarsanam P."/>
            <person name="Ley R."/>
            <person name="Guruge J."/>
            <person name="Turnbaugh P.J."/>
            <person name="Mahowald M."/>
            <person name="Liep D."/>
            <person name="Gordon J."/>
        </authorList>
    </citation>
    <scope>NUCLEOTIDE SEQUENCE</scope>
    <source>
        <strain evidence="1">DSM 15053</strain>
    </source>
</reference>
<dbReference type="EMBL" id="ABYI02000041">
    <property type="protein sequence ID" value="EEG72453.1"/>
    <property type="molecule type" value="Genomic_DNA"/>
</dbReference>
<sequence length="40" mass="4816">MKSMQTHVLIVVHVQLNVQQELFLRANRFFYQVIMKKALL</sequence>